<sequence>MFCFFFFFFSFPCRLAVYFGEVNTHGGLCEEQRHRLKEKWQDIHGVNDGECSEAGPARCCSFASASRCRRMLGSFTCCRAASRHASASRVGTSGFSLRARVAAALSARSSAALSIL</sequence>
<proteinExistence type="predicted"/>
<feature type="signal peptide" evidence="1">
    <location>
        <begin position="1"/>
        <end position="16"/>
    </location>
</feature>
<protein>
    <submittedName>
        <fullName evidence="2">Putative secreted protein</fullName>
    </submittedName>
</protein>
<dbReference type="AlphaFoldDB" id="A0A6M2D9C6"/>
<organism evidence="2">
    <name type="scientific">Rhipicephalus microplus</name>
    <name type="common">Cattle tick</name>
    <name type="synonym">Boophilus microplus</name>
    <dbReference type="NCBI Taxonomy" id="6941"/>
    <lineage>
        <taxon>Eukaryota</taxon>
        <taxon>Metazoa</taxon>
        <taxon>Ecdysozoa</taxon>
        <taxon>Arthropoda</taxon>
        <taxon>Chelicerata</taxon>
        <taxon>Arachnida</taxon>
        <taxon>Acari</taxon>
        <taxon>Parasitiformes</taxon>
        <taxon>Ixodida</taxon>
        <taxon>Ixodoidea</taxon>
        <taxon>Ixodidae</taxon>
        <taxon>Rhipicephalinae</taxon>
        <taxon>Rhipicephalus</taxon>
        <taxon>Boophilus</taxon>
    </lineage>
</organism>
<reference evidence="2" key="1">
    <citation type="submission" date="2019-09" db="EMBL/GenBank/DDBJ databases">
        <title>Organ-specific transcriptomic study of the physiology of the cattle tick, Rhipicephalus microplus.</title>
        <authorList>
            <person name="Tirloni L."/>
            <person name="Braz G."/>
            <person name="Gandara A.C.P."/>
            <person name="Sabadin G.A."/>
            <person name="da Silva R.M."/>
            <person name="Guizzo M.G."/>
            <person name="Machado J.A."/>
            <person name="Costa E.P."/>
            <person name="Gomes H.F."/>
            <person name="Moraes J."/>
            <person name="Mota M.B.S."/>
            <person name="Mesquita R.D."/>
            <person name="Alvarenga P.H."/>
            <person name="Alves F."/>
            <person name="Seixas A."/>
            <person name="da Fonseca R.N."/>
            <person name="Fogaca A."/>
            <person name="Logullo C."/>
            <person name="Tanaka A."/>
            <person name="Daffre S."/>
            <person name="Termignoni C."/>
            <person name="Vaz I.S.Jr."/>
            <person name="Oliveira P.L."/>
            <person name="Ribeiro J.M."/>
        </authorList>
    </citation>
    <scope>NUCLEOTIDE SEQUENCE</scope>
    <source>
        <strain evidence="2">Porto Alegre</strain>
    </source>
</reference>
<name>A0A6M2D9C6_RHIMP</name>
<evidence type="ECO:0000256" key="1">
    <source>
        <dbReference type="SAM" id="SignalP"/>
    </source>
</evidence>
<feature type="chain" id="PRO_5026817696" evidence="1">
    <location>
        <begin position="17"/>
        <end position="116"/>
    </location>
</feature>
<dbReference type="EMBL" id="GHWJ01009965">
    <property type="protein sequence ID" value="NOV42702.1"/>
    <property type="molecule type" value="Transcribed_RNA"/>
</dbReference>
<keyword evidence="1" id="KW-0732">Signal</keyword>
<evidence type="ECO:0000313" key="2">
    <source>
        <dbReference type="EMBL" id="NOV42702.1"/>
    </source>
</evidence>
<accession>A0A6M2D9C6</accession>